<comment type="caution">
    <text evidence="1">The sequence shown here is derived from an EMBL/GenBank/DDBJ whole genome shotgun (WGS) entry which is preliminary data.</text>
</comment>
<proteinExistence type="predicted"/>
<dbReference type="Proteomes" id="UP001500665">
    <property type="component" value="Unassembled WGS sequence"/>
</dbReference>
<keyword evidence="2" id="KW-1185">Reference proteome</keyword>
<sequence length="190" mass="21312">MSDLPTFAFASSSAFEEWLEAEHEVSPGLWLKFAKKGSGVASITYPEARDVALCFGWIDGQKAPLDETYWLLRFTPRTPRSKWSQVNRERVAELTAAGRMRPAGLAEVERARADGRWERAYASPRNAVVPEDLQDALDAAPAAAEFFAGLDGRNRYAILYRIQDAKRPQTRAARIEKFVAMLGRGEKLHL</sequence>
<reference evidence="2" key="1">
    <citation type="journal article" date="2019" name="Int. J. Syst. Evol. Microbiol.">
        <title>The Global Catalogue of Microorganisms (GCM) 10K type strain sequencing project: providing services to taxonomists for standard genome sequencing and annotation.</title>
        <authorList>
            <consortium name="The Broad Institute Genomics Platform"/>
            <consortium name="The Broad Institute Genome Sequencing Center for Infectious Disease"/>
            <person name="Wu L."/>
            <person name="Ma J."/>
        </authorList>
    </citation>
    <scope>NUCLEOTIDE SEQUENCE [LARGE SCALE GENOMIC DNA]</scope>
    <source>
        <strain evidence="2">JCM 10696</strain>
    </source>
</reference>
<protein>
    <submittedName>
        <fullName evidence="1">YdeI family protein</fullName>
    </submittedName>
</protein>
<evidence type="ECO:0000313" key="1">
    <source>
        <dbReference type="EMBL" id="GAA0965078.1"/>
    </source>
</evidence>
<evidence type="ECO:0000313" key="2">
    <source>
        <dbReference type="Proteomes" id="UP001500665"/>
    </source>
</evidence>
<organism evidence="1 2">
    <name type="scientific">Actinocorallia libanotica</name>
    <dbReference type="NCBI Taxonomy" id="46162"/>
    <lineage>
        <taxon>Bacteria</taxon>
        <taxon>Bacillati</taxon>
        <taxon>Actinomycetota</taxon>
        <taxon>Actinomycetes</taxon>
        <taxon>Streptosporangiales</taxon>
        <taxon>Thermomonosporaceae</taxon>
        <taxon>Actinocorallia</taxon>
    </lineage>
</organism>
<gene>
    <name evidence="1" type="ORF">GCM10009550_64450</name>
</gene>
<dbReference type="RefSeq" id="WP_344245257.1">
    <property type="nucleotide sequence ID" value="NZ_BAAAHH010000036.1"/>
</dbReference>
<accession>A0ABP4CFS2</accession>
<name>A0ABP4CFS2_9ACTN</name>
<dbReference type="Pfam" id="PF13376">
    <property type="entry name" value="OmdA"/>
    <property type="match status" value="1"/>
</dbReference>
<dbReference type="EMBL" id="BAAAHH010000036">
    <property type="protein sequence ID" value="GAA0965078.1"/>
    <property type="molecule type" value="Genomic_DNA"/>
</dbReference>